<proteinExistence type="predicted"/>
<reference evidence="2 3" key="1">
    <citation type="journal article" date="2016" name="Nat. Commun.">
        <title>Thousands of microbial genomes shed light on interconnected biogeochemical processes in an aquifer system.</title>
        <authorList>
            <person name="Anantharaman K."/>
            <person name="Brown C.T."/>
            <person name="Hug L.A."/>
            <person name="Sharon I."/>
            <person name="Castelle C.J."/>
            <person name="Probst A.J."/>
            <person name="Thomas B.C."/>
            <person name="Singh A."/>
            <person name="Wilkins M.J."/>
            <person name="Karaoz U."/>
            <person name="Brodie E.L."/>
            <person name="Williams K.H."/>
            <person name="Hubbard S.S."/>
            <person name="Banfield J.F."/>
        </authorList>
    </citation>
    <scope>NUCLEOTIDE SEQUENCE [LARGE SCALE GENOMIC DNA]</scope>
</reference>
<evidence type="ECO:0008006" key="4">
    <source>
        <dbReference type="Google" id="ProtNLM"/>
    </source>
</evidence>
<dbReference type="AlphaFoldDB" id="A0A1F7WD54"/>
<keyword evidence="1" id="KW-0812">Transmembrane</keyword>
<evidence type="ECO:0000313" key="3">
    <source>
        <dbReference type="Proteomes" id="UP000178735"/>
    </source>
</evidence>
<evidence type="ECO:0000313" key="2">
    <source>
        <dbReference type="EMBL" id="OGM00754.1"/>
    </source>
</evidence>
<gene>
    <name evidence="2" type="ORF">A2008_07800</name>
</gene>
<feature type="transmembrane region" description="Helical" evidence="1">
    <location>
        <begin position="20"/>
        <end position="45"/>
    </location>
</feature>
<evidence type="ECO:0000256" key="1">
    <source>
        <dbReference type="SAM" id="Phobius"/>
    </source>
</evidence>
<sequence>MTYIDIFCKIKSRNIKLRKYGFSTIELILSMMIFSLVVAGFYGVMQLSTAAGKSSLKDKVELQKNTRRAQMKLIDEISCAGEVVKPEIGSSAPFLVLVDKEGKISVYYQKEHTYKLEDNKTEVKGYKLFSVTKNPTTGAVSQEKEIVGNIKRLIFTTVSEGSVSVNLRLFSNKEETDLITQVTLKNYYAGEFIH</sequence>
<dbReference type="Proteomes" id="UP000178735">
    <property type="component" value="Unassembled WGS sequence"/>
</dbReference>
<accession>A0A1F7WD54</accession>
<comment type="caution">
    <text evidence="2">The sequence shown here is derived from an EMBL/GenBank/DDBJ whole genome shotgun (WGS) entry which is preliminary data.</text>
</comment>
<keyword evidence="1" id="KW-0472">Membrane</keyword>
<keyword evidence="1" id="KW-1133">Transmembrane helix</keyword>
<protein>
    <recommendedName>
        <fullName evidence="4">Prepilin-type N-terminal cleavage/methylation domain-containing protein</fullName>
    </recommendedName>
</protein>
<dbReference type="STRING" id="1817813.A2008_07800"/>
<organism evidence="2 3">
    <name type="scientific">Candidatus Wallbacteria bacterium GWC2_49_35</name>
    <dbReference type="NCBI Taxonomy" id="1817813"/>
    <lineage>
        <taxon>Bacteria</taxon>
        <taxon>Candidatus Walliibacteriota</taxon>
    </lineage>
</organism>
<dbReference type="EMBL" id="MGFH01000251">
    <property type="protein sequence ID" value="OGM00754.1"/>
    <property type="molecule type" value="Genomic_DNA"/>
</dbReference>
<name>A0A1F7WD54_9BACT</name>